<dbReference type="GO" id="GO:0004527">
    <property type="term" value="F:exonuclease activity"/>
    <property type="evidence" value="ECO:0007669"/>
    <property type="project" value="UniProtKB-KW"/>
</dbReference>
<keyword evidence="1" id="KW-0698">rRNA processing</keyword>
<feature type="compositionally biased region" description="Polar residues" evidence="6">
    <location>
        <begin position="88"/>
        <end position="102"/>
    </location>
</feature>
<dbReference type="Gene3D" id="3.30.420.10">
    <property type="entry name" value="Ribonuclease H-like superfamily/Ribonuclease H"/>
    <property type="match status" value="1"/>
</dbReference>
<evidence type="ECO:0000256" key="1">
    <source>
        <dbReference type="ARBA" id="ARBA00022552"/>
    </source>
</evidence>
<evidence type="ECO:0000256" key="2">
    <source>
        <dbReference type="ARBA" id="ARBA00022722"/>
    </source>
</evidence>
<evidence type="ECO:0000313" key="9">
    <source>
        <dbReference type="Proteomes" id="UP000799302"/>
    </source>
</evidence>
<feature type="domain" description="Exonuclease" evidence="7">
    <location>
        <begin position="330"/>
        <end position="553"/>
    </location>
</feature>
<dbReference type="PANTHER" id="PTHR12801">
    <property type="entry name" value="RNA EXONUCLEASE REXO1 / RECO3 FAMILY MEMBER-RELATED"/>
    <property type="match status" value="1"/>
</dbReference>
<keyword evidence="4" id="KW-0269">Exonuclease</keyword>
<evidence type="ECO:0000256" key="5">
    <source>
        <dbReference type="ARBA" id="ARBA00025599"/>
    </source>
</evidence>
<keyword evidence="2" id="KW-0540">Nuclease</keyword>
<dbReference type="SUPFAM" id="SSF53098">
    <property type="entry name" value="Ribonuclease H-like"/>
    <property type="match status" value="1"/>
</dbReference>
<feature type="region of interest" description="Disordered" evidence="6">
    <location>
        <begin position="1"/>
        <end position="143"/>
    </location>
</feature>
<evidence type="ECO:0000256" key="6">
    <source>
        <dbReference type="SAM" id="MobiDB-lite"/>
    </source>
</evidence>
<dbReference type="GO" id="GO:0000027">
    <property type="term" value="P:ribosomal large subunit assembly"/>
    <property type="evidence" value="ECO:0007669"/>
    <property type="project" value="TreeGrafter"/>
</dbReference>
<keyword evidence="3" id="KW-0378">Hydrolase</keyword>
<dbReference type="CDD" id="cd06137">
    <property type="entry name" value="DEDDh_RNase"/>
    <property type="match status" value="1"/>
</dbReference>
<evidence type="ECO:0000313" key="8">
    <source>
        <dbReference type="EMBL" id="KAF2664935.1"/>
    </source>
</evidence>
<dbReference type="Proteomes" id="UP000799302">
    <property type="component" value="Unassembled WGS sequence"/>
</dbReference>
<name>A0A6A6TXX8_9PEZI</name>
<dbReference type="InterPro" id="IPR013520">
    <property type="entry name" value="Ribonucl_H"/>
</dbReference>
<evidence type="ECO:0000256" key="3">
    <source>
        <dbReference type="ARBA" id="ARBA00022801"/>
    </source>
</evidence>
<dbReference type="SMART" id="SM00479">
    <property type="entry name" value="EXOIII"/>
    <property type="match status" value="1"/>
</dbReference>
<evidence type="ECO:0000259" key="7">
    <source>
        <dbReference type="SMART" id="SM00479"/>
    </source>
</evidence>
<dbReference type="AlphaFoldDB" id="A0A6A6TXX8"/>
<keyword evidence="9" id="KW-1185">Reference proteome</keyword>
<dbReference type="GO" id="GO:0005634">
    <property type="term" value="C:nucleus"/>
    <property type="evidence" value="ECO:0007669"/>
    <property type="project" value="TreeGrafter"/>
</dbReference>
<dbReference type="GO" id="GO:0003676">
    <property type="term" value="F:nucleic acid binding"/>
    <property type="evidence" value="ECO:0007669"/>
    <property type="project" value="InterPro"/>
</dbReference>
<reference evidence="8" key="1">
    <citation type="journal article" date="2020" name="Stud. Mycol.">
        <title>101 Dothideomycetes genomes: a test case for predicting lifestyles and emergence of pathogens.</title>
        <authorList>
            <person name="Haridas S."/>
            <person name="Albert R."/>
            <person name="Binder M."/>
            <person name="Bloem J."/>
            <person name="Labutti K."/>
            <person name="Salamov A."/>
            <person name="Andreopoulos B."/>
            <person name="Baker S."/>
            <person name="Barry K."/>
            <person name="Bills G."/>
            <person name="Bluhm B."/>
            <person name="Cannon C."/>
            <person name="Castanera R."/>
            <person name="Culley D."/>
            <person name="Daum C."/>
            <person name="Ezra D."/>
            <person name="Gonzalez J."/>
            <person name="Henrissat B."/>
            <person name="Kuo A."/>
            <person name="Liang C."/>
            <person name="Lipzen A."/>
            <person name="Lutzoni F."/>
            <person name="Magnuson J."/>
            <person name="Mondo S."/>
            <person name="Nolan M."/>
            <person name="Ohm R."/>
            <person name="Pangilinan J."/>
            <person name="Park H.-J."/>
            <person name="Ramirez L."/>
            <person name="Alfaro M."/>
            <person name="Sun H."/>
            <person name="Tritt A."/>
            <person name="Yoshinaga Y."/>
            <person name="Zwiers L.-H."/>
            <person name="Turgeon B."/>
            <person name="Goodwin S."/>
            <person name="Spatafora J."/>
            <person name="Crous P."/>
            <person name="Grigoriev I."/>
        </authorList>
    </citation>
    <scope>NUCLEOTIDE SEQUENCE</scope>
    <source>
        <strain evidence="8">CBS 115976</strain>
    </source>
</reference>
<feature type="compositionally biased region" description="Basic and acidic residues" evidence="6">
    <location>
        <begin position="247"/>
        <end position="257"/>
    </location>
</feature>
<protein>
    <recommendedName>
        <fullName evidence="7">Exonuclease domain-containing protein</fullName>
    </recommendedName>
</protein>
<comment type="function">
    <text evidence="5">Exoribonuclease involved in ribosome biosynthesis. Involved in the processing of ITS1, the internal transcribed spacer localized between the 18S and 5.8S rRNAs.</text>
</comment>
<dbReference type="EMBL" id="MU004241">
    <property type="protein sequence ID" value="KAF2664935.1"/>
    <property type="molecule type" value="Genomic_DNA"/>
</dbReference>
<gene>
    <name evidence="8" type="ORF">BT63DRAFT_80190</name>
</gene>
<feature type="region of interest" description="Disordered" evidence="6">
    <location>
        <begin position="482"/>
        <end position="509"/>
    </location>
</feature>
<dbReference type="InterPro" id="IPR036397">
    <property type="entry name" value="RNaseH_sf"/>
</dbReference>
<sequence>MPNNQPTTSPPGRGRGRGQGPRRPPRYGNSKAFDSANAARTPSNSTSHATTSRNDWSNAPPPLVYHGGSNGSARGAFQSEPRRGRRGQQPTELTRGFSSMTIDNPPIISAESFSRQTLNSSNSTPGSQSQGAMPPTLFQAESMGGTTLPAKLPLRGGNARFIPPSFQTVDDPQPPETPFVHQLVDDAHLAKLRSLVHSRSILTKYPFTLQPLDNHALLSKRRCSKCKIAWKKVRNDPESDDEESVEDYNRRPKEKDQPPILRCKYHTGTVFHGRWSCCGAPPGQYSKPCSGSEYHHLADSDLEDIQRRWQLHRTPSVADGQHPSPASIKSAIAIDCEMGMSVLGESELIRVTVIDYDSRQVLLDKLVWPEARMAHFNTKYSGVTASAMNYAFRQGTCLMGTDSARREVFKFIAPDTVVIGHSVHNDLLSLRWIHDCIVDSFVLEDLMVKAEAQRIAEIEEERLKVSISPDYVPKMDISEAAAPLRVEEEPTAQAKNGDTKKPRKPKGSGRLSLKTLAMIRLGRPIQNSFGHDSKEDALAARDIVEWHIFNPTNLEKGRKEELVPAYYPENVTEW</sequence>
<organism evidence="8 9">
    <name type="scientific">Microthyrium microscopicum</name>
    <dbReference type="NCBI Taxonomy" id="703497"/>
    <lineage>
        <taxon>Eukaryota</taxon>
        <taxon>Fungi</taxon>
        <taxon>Dikarya</taxon>
        <taxon>Ascomycota</taxon>
        <taxon>Pezizomycotina</taxon>
        <taxon>Dothideomycetes</taxon>
        <taxon>Dothideomycetes incertae sedis</taxon>
        <taxon>Microthyriales</taxon>
        <taxon>Microthyriaceae</taxon>
        <taxon>Microthyrium</taxon>
    </lineage>
</organism>
<feature type="compositionally biased region" description="Polar residues" evidence="6">
    <location>
        <begin position="111"/>
        <end position="131"/>
    </location>
</feature>
<feature type="compositionally biased region" description="Polar residues" evidence="6">
    <location>
        <begin position="38"/>
        <end position="57"/>
    </location>
</feature>
<evidence type="ECO:0000256" key="4">
    <source>
        <dbReference type="ARBA" id="ARBA00022839"/>
    </source>
</evidence>
<accession>A0A6A6TXX8</accession>
<feature type="region of interest" description="Disordered" evidence="6">
    <location>
        <begin position="234"/>
        <end position="257"/>
    </location>
</feature>
<dbReference type="PANTHER" id="PTHR12801:SF45">
    <property type="entry name" value="RNA EXONUCLEASE 4"/>
    <property type="match status" value="1"/>
</dbReference>
<proteinExistence type="predicted"/>
<dbReference type="GO" id="GO:0006364">
    <property type="term" value="P:rRNA processing"/>
    <property type="evidence" value="ECO:0007669"/>
    <property type="project" value="UniProtKB-KW"/>
</dbReference>
<dbReference type="InterPro" id="IPR012337">
    <property type="entry name" value="RNaseH-like_sf"/>
</dbReference>
<dbReference type="OrthoDB" id="16516at2759"/>
<dbReference type="InterPro" id="IPR047021">
    <property type="entry name" value="REXO1/3/4-like"/>
</dbReference>